<evidence type="ECO:0000313" key="2">
    <source>
        <dbReference type="EMBL" id="AIF84117.1"/>
    </source>
</evidence>
<proteinExistence type="predicted"/>
<keyword evidence="3" id="KW-1185">Reference proteome</keyword>
<sequence>MTAALVRINSSKINDRQEDFGTEAQGKLLPTNLSEAK</sequence>
<name>A0A075MTL4_9ARCH</name>
<dbReference type="EMBL" id="CP007174">
    <property type="protein sequence ID" value="AIF84117.1"/>
    <property type="molecule type" value="Genomic_DNA"/>
</dbReference>
<dbReference type="KEGG" id="nev:NTE_02060"/>
<dbReference type="HOGENOM" id="CLU_3338262_0_0_2"/>
<organism evidence="2 3">
    <name type="scientific">Candidatus Nitrososphaera evergladensis SR1</name>
    <dbReference type="NCBI Taxonomy" id="1459636"/>
    <lineage>
        <taxon>Archaea</taxon>
        <taxon>Nitrososphaerota</taxon>
        <taxon>Nitrososphaeria</taxon>
        <taxon>Nitrososphaerales</taxon>
        <taxon>Nitrososphaeraceae</taxon>
        <taxon>Nitrososphaera</taxon>
    </lineage>
</organism>
<accession>A0A075MTL4</accession>
<evidence type="ECO:0000256" key="1">
    <source>
        <dbReference type="SAM" id="MobiDB-lite"/>
    </source>
</evidence>
<dbReference type="STRING" id="1459636.NTE_02060"/>
<dbReference type="Proteomes" id="UP000028194">
    <property type="component" value="Chromosome"/>
</dbReference>
<reference evidence="2 3" key="1">
    <citation type="journal article" date="2014" name="PLoS ONE">
        <title>Genome Sequence of Candidatus Nitrososphaera evergladensis from Group I.1b Enriched from Everglades Soil Reveals Novel Genomic Features of the Ammonia-Oxidizing Archaea.</title>
        <authorList>
            <person name="Zhalnina K.V."/>
            <person name="Dias R."/>
            <person name="Leonard M.T."/>
            <person name="Dorr de Quadros P."/>
            <person name="Camargo F.A."/>
            <person name="Drew J.C."/>
            <person name="Farmerie W.G."/>
            <person name="Daroub S.H."/>
            <person name="Triplett E.W."/>
        </authorList>
    </citation>
    <scope>NUCLEOTIDE SEQUENCE [LARGE SCALE GENOMIC DNA]</scope>
    <source>
        <strain evidence="2 3">SR1</strain>
    </source>
</reference>
<gene>
    <name evidence="2" type="ORF">NTE_02060</name>
</gene>
<evidence type="ECO:0000313" key="3">
    <source>
        <dbReference type="Proteomes" id="UP000028194"/>
    </source>
</evidence>
<dbReference type="AlphaFoldDB" id="A0A075MTL4"/>
<protein>
    <submittedName>
        <fullName evidence="2">Uncharacterized protein</fullName>
    </submittedName>
</protein>
<feature type="region of interest" description="Disordered" evidence="1">
    <location>
        <begin position="1"/>
        <end position="37"/>
    </location>
</feature>